<sequence>MIPRSKILDILKGYDKRRIKIASICSHSSLQIFHGAREEGMKTVGICLEQYKKTYDSFPYGKPHEYIIVDSYRDIPEKELVEDDAIIVPHGSFVEYTGKKLEEAAVPMFGNRMSLVWEGNRDKLFEWMRDSDLRVPKLFTPETIDRPCIVKLPGAKGGKGYTIVNSPEDFRKKVKEEKFVIQEYISGVRVYPHYFFSPIAKGGYEVRGGSLELMSIDKRLESNIDESYRATLAGVKVEPSFTVIGNEPITLRESLVRTIMEMGANVVESSYRLFGGLPGPFCVEMICTEDLKFYVFEISARIVAGTNLYPLGSPYTCYSYREPMSTGRRIAREIKRAAKLNKLDRVVY</sequence>
<evidence type="ECO:0000313" key="13">
    <source>
        <dbReference type="Proteomes" id="UP000510821"/>
    </source>
</evidence>
<dbReference type="GO" id="GO:0016879">
    <property type="term" value="F:ligase activity, forming carbon-nitrogen bonds"/>
    <property type="evidence" value="ECO:0007669"/>
    <property type="project" value="InterPro"/>
</dbReference>
<evidence type="ECO:0000256" key="6">
    <source>
        <dbReference type="ARBA" id="ARBA00022755"/>
    </source>
</evidence>
<dbReference type="PANTHER" id="PTHR38147:SF2">
    <property type="entry name" value="5-FORMAMINOIMIDAZOLE-4-CARBOXAMIDE-1-(BETA)-D-RIBOFURANOSYL 5'-MONOPHOSPHATE SYNTHETASE"/>
    <property type="match status" value="1"/>
</dbReference>
<dbReference type="Pfam" id="PF06849">
    <property type="entry name" value="DUF1246"/>
    <property type="match status" value="1"/>
</dbReference>
<dbReference type="EC" id="6.3.4.23" evidence="12"/>
<dbReference type="SUPFAM" id="SSF56059">
    <property type="entry name" value="Glutathione synthetase ATP-binding domain-like"/>
    <property type="match status" value="1"/>
</dbReference>
<dbReference type="InterPro" id="IPR023656">
    <property type="entry name" value="IMP_biosynth_PurP"/>
</dbReference>
<dbReference type="EMBL" id="CP058998">
    <property type="protein sequence ID" value="QLJ53330.1"/>
    <property type="molecule type" value="Genomic_DNA"/>
</dbReference>
<accession>A0A7D5XKA6</accession>
<dbReference type="KEGG" id="flt:Sv326_1155"/>
<dbReference type="PIRSF" id="PIRSF004602">
    <property type="entry name" value="ATPgrasp_PurP"/>
    <property type="match status" value="1"/>
</dbReference>
<dbReference type="Pfam" id="PF06973">
    <property type="entry name" value="DUF1297"/>
    <property type="match status" value="1"/>
</dbReference>
<evidence type="ECO:0000256" key="9">
    <source>
        <dbReference type="ARBA" id="ARBA00023211"/>
    </source>
</evidence>
<evidence type="ECO:0000256" key="4">
    <source>
        <dbReference type="ARBA" id="ARBA00022723"/>
    </source>
</evidence>
<comment type="cofactor">
    <cofactor evidence="2">
        <name>Mg(2+)</name>
        <dbReference type="ChEBI" id="CHEBI:18420"/>
    </cofactor>
</comment>
<dbReference type="InterPro" id="IPR016185">
    <property type="entry name" value="PreATP-grasp_dom_sf"/>
</dbReference>
<gene>
    <name evidence="12" type="ORF">Sv326_1155</name>
</gene>
<name>A0A7D5XKA6_FERL1</name>
<evidence type="ECO:0000256" key="5">
    <source>
        <dbReference type="ARBA" id="ARBA00022741"/>
    </source>
</evidence>
<dbReference type="InterPro" id="IPR013815">
    <property type="entry name" value="ATP_grasp_subdomain_1"/>
</dbReference>
<dbReference type="SUPFAM" id="SSF52440">
    <property type="entry name" value="PreATP-grasp domain"/>
    <property type="match status" value="1"/>
</dbReference>
<dbReference type="GO" id="GO:0000287">
    <property type="term" value="F:magnesium ion binding"/>
    <property type="evidence" value="ECO:0007669"/>
    <property type="project" value="InterPro"/>
</dbReference>
<dbReference type="InterPro" id="IPR011761">
    <property type="entry name" value="ATP-grasp"/>
</dbReference>
<dbReference type="PANTHER" id="PTHR38147">
    <property type="entry name" value="5-FORMAMINOIMIDAZOLE-4-CARBOXAMIDE-1-(BETA)-D-RIBOFURANOSYL 5'-MONOPHOSPHATE SYNTHETASE-RELATED"/>
    <property type="match status" value="1"/>
</dbReference>
<evidence type="ECO:0000256" key="1">
    <source>
        <dbReference type="ARBA" id="ARBA00001936"/>
    </source>
</evidence>
<dbReference type="InterPro" id="IPR010672">
    <property type="entry name" value="IMP_biosynth_PurP_N"/>
</dbReference>
<keyword evidence="4" id="KW-0479">Metal-binding</keyword>
<keyword evidence="8" id="KW-0460">Magnesium</keyword>
<evidence type="ECO:0000259" key="11">
    <source>
        <dbReference type="PROSITE" id="PS50975"/>
    </source>
</evidence>
<proteinExistence type="predicted"/>
<dbReference type="GO" id="GO:0006188">
    <property type="term" value="P:IMP biosynthetic process"/>
    <property type="evidence" value="ECO:0007669"/>
    <property type="project" value="InterPro"/>
</dbReference>
<dbReference type="Gene3D" id="3.30.1490.20">
    <property type="entry name" value="ATP-grasp fold, A domain"/>
    <property type="match status" value="1"/>
</dbReference>
<evidence type="ECO:0000256" key="2">
    <source>
        <dbReference type="ARBA" id="ARBA00001946"/>
    </source>
</evidence>
<keyword evidence="5 10" id="KW-0547">Nucleotide-binding</keyword>
<keyword evidence="7 10" id="KW-0067">ATP-binding</keyword>
<keyword evidence="9" id="KW-0464">Manganese</keyword>
<dbReference type="Gene3D" id="3.30.470.20">
    <property type="entry name" value="ATP-grasp fold, B domain"/>
    <property type="match status" value="1"/>
</dbReference>
<keyword evidence="6" id="KW-0658">Purine biosynthesis</keyword>
<dbReference type="InterPro" id="IPR009720">
    <property type="entry name" value="IMP_biosynth_PurP_C"/>
</dbReference>
<evidence type="ECO:0000256" key="8">
    <source>
        <dbReference type="ARBA" id="ARBA00022842"/>
    </source>
</evidence>
<protein>
    <submittedName>
        <fullName evidence="12">Formate--phosphoribosylaminoimidazolecarboxamide ligase</fullName>
        <ecNumber evidence="12">6.3.4.23</ecNumber>
    </submittedName>
</protein>
<reference evidence="13" key="1">
    <citation type="submission" date="2020-07" db="EMBL/GenBank/DDBJ databases">
        <title>Metabolic diversity and evolutionary history of the archaeal phylum ###Micrarchaeota### uncovered from a freshwater lake metagenome.</title>
        <authorList>
            <person name="Kadnikov V.V."/>
            <person name="Savvichev A.S."/>
            <person name="Mardanov A.V."/>
            <person name="Beletsky A.V."/>
            <person name="Chupakov A.V."/>
            <person name="Kokryatskaya N.M."/>
            <person name="Pimenov N.V."/>
            <person name="Ravin N.V."/>
        </authorList>
    </citation>
    <scope>NUCLEOTIDE SEQUENCE [LARGE SCALE GENOMIC DNA]</scope>
</reference>
<evidence type="ECO:0000256" key="10">
    <source>
        <dbReference type="PROSITE-ProRule" id="PRU00409"/>
    </source>
</evidence>
<dbReference type="GO" id="GO:0005524">
    <property type="term" value="F:ATP binding"/>
    <property type="evidence" value="ECO:0007669"/>
    <property type="project" value="UniProtKB-UniRule"/>
</dbReference>
<dbReference type="PROSITE" id="PS50975">
    <property type="entry name" value="ATP_GRASP"/>
    <property type="match status" value="1"/>
</dbReference>
<comment type="cofactor">
    <cofactor evidence="1">
        <name>Mn(2+)</name>
        <dbReference type="ChEBI" id="CHEBI:29035"/>
    </cofactor>
</comment>
<evidence type="ECO:0000313" key="12">
    <source>
        <dbReference type="EMBL" id="QLJ53330.1"/>
    </source>
</evidence>
<dbReference type="AlphaFoldDB" id="A0A7D5XKA6"/>
<evidence type="ECO:0000256" key="7">
    <source>
        <dbReference type="ARBA" id="ARBA00022840"/>
    </source>
</evidence>
<feature type="domain" description="ATP-grasp" evidence="11">
    <location>
        <begin position="78"/>
        <end position="339"/>
    </location>
</feature>
<keyword evidence="3 12" id="KW-0436">Ligase</keyword>
<dbReference type="Gene3D" id="3.40.50.20">
    <property type="match status" value="1"/>
</dbReference>
<evidence type="ECO:0000256" key="3">
    <source>
        <dbReference type="ARBA" id="ARBA00022598"/>
    </source>
</evidence>
<organism evidence="12 13">
    <name type="scientific">Fermentimicrarchaeum limneticum</name>
    <dbReference type="NCBI Taxonomy" id="2795018"/>
    <lineage>
        <taxon>Archaea</taxon>
        <taxon>Candidatus Micrarchaeota</taxon>
        <taxon>Candidatus Fermentimicrarchaeales</taxon>
        <taxon>Candidatus Fermentimicrarchaeaceae</taxon>
        <taxon>Candidatus Fermentimicrarchaeum</taxon>
    </lineage>
</organism>
<dbReference type="Proteomes" id="UP000510821">
    <property type="component" value="Chromosome"/>
</dbReference>